<dbReference type="AlphaFoldDB" id="A0A7R7EH37"/>
<proteinExistence type="predicted"/>
<accession>A0A7R7EH37</accession>
<reference evidence="2 3" key="1">
    <citation type="submission" date="2020-11" db="EMBL/GenBank/DDBJ databases">
        <title>Draft genome sequencing of a Lachnospiraceae strain isolated from anoxic soil subjected to BSD treatment.</title>
        <authorList>
            <person name="Uek A."/>
            <person name="Tonouchi A."/>
        </authorList>
    </citation>
    <scope>NUCLEOTIDE SEQUENCE [LARGE SCALE GENOMIC DNA]</scope>
    <source>
        <strain evidence="2 3">TB5</strain>
    </source>
</reference>
<feature type="region of interest" description="Disordered" evidence="1">
    <location>
        <begin position="1"/>
        <end position="40"/>
    </location>
</feature>
<evidence type="ECO:0000313" key="2">
    <source>
        <dbReference type="EMBL" id="BCN29110.1"/>
    </source>
</evidence>
<evidence type="ECO:0000313" key="3">
    <source>
        <dbReference type="Proteomes" id="UP000595897"/>
    </source>
</evidence>
<dbReference type="EMBL" id="AP024169">
    <property type="protein sequence ID" value="BCN29110.1"/>
    <property type="molecule type" value="Genomic_DNA"/>
</dbReference>
<gene>
    <name evidence="2" type="ORF">bsdtb5_04050</name>
</gene>
<organism evidence="2 3">
    <name type="scientific">Anaeromicropila herbilytica</name>
    <dbReference type="NCBI Taxonomy" id="2785025"/>
    <lineage>
        <taxon>Bacteria</taxon>
        <taxon>Bacillati</taxon>
        <taxon>Bacillota</taxon>
        <taxon>Clostridia</taxon>
        <taxon>Lachnospirales</taxon>
        <taxon>Lachnospiraceae</taxon>
        <taxon>Anaeromicropila</taxon>
    </lineage>
</organism>
<dbReference type="KEGG" id="ahb:bsdtb5_04050"/>
<sequence length="55" mass="6234">MKQGNFKSKAQKTPIEKHETAAWSNKAKHKASSNVNIPSDMQVMNAKEYVDDNEK</sequence>
<evidence type="ECO:0000256" key="1">
    <source>
        <dbReference type="SAM" id="MobiDB-lite"/>
    </source>
</evidence>
<protein>
    <recommendedName>
        <fullName evidence="4">DUF3787 domain-containing protein</fullName>
    </recommendedName>
</protein>
<dbReference type="Proteomes" id="UP000595897">
    <property type="component" value="Chromosome"/>
</dbReference>
<dbReference type="RefSeq" id="WP_271714405.1">
    <property type="nucleotide sequence ID" value="NZ_AP024169.1"/>
</dbReference>
<evidence type="ECO:0008006" key="4">
    <source>
        <dbReference type="Google" id="ProtNLM"/>
    </source>
</evidence>
<dbReference type="Pfam" id="PF12655">
    <property type="entry name" value="CDIF630_02480-like"/>
    <property type="match status" value="1"/>
</dbReference>
<keyword evidence="3" id="KW-1185">Reference proteome</keyword>
<dbReference type="InterPro" id="IPR024209">
    <property type="entry name" value="CDIF630_02480-like"/>
</dbReference>
<name>A0A7R7EH37_9FIRM</name>